<dbReference type="STRING" id="573501.SAMN04487999_1079"/>
<evidence type="ECO:0008006" key="7">
    <source>
        <dbReference type="Google" id="ProtNLM"/>
    </source>
</evidence>
<feature type="domain" description="DUF3298" evidence="1">
    <location>
        <begin position="169"/>
        <end position="236"/>
    </location>
</feature>
<name>A0A1M5W740_9FLAO</name>
<proteinExistence type="predicted"/>
<dbReference type="InterPro" id="IPR021729">
    <property type="entry name" value="DUF3298"/>
</dbReference>
<protein>
    <recommendedName>
        <fullName evidence="7">Deacetylase PdaC domain-containing protein</fullName>
    </recommendedName>
</protein>
<evidence type="ECO:0000313" key="3">
    <source>
        <dbReference type="EMBL" id="RXG31232.1"/>
    </source>
</evidence>
<reference evidence="4" key="1">
    <citation type="submission" date="2016-11" db="EMBL/GenBank/DDBJ databases">
        <authorList>
            <person name="Jaros S."/>
            <person name="Januszkiewicz K."/>
            <person name="Wedrychowicz H."/>
        </authorList>
    </citation>
    <scope>NUCLEOTIDE SEQUENCE [LARGE SCALE GENOMIC DNA]</scope>
    <source>
        <strain evidence="4">DSM 19859</strain>
    </source>
</reference>
<organism evidence="4 5">
    <name type="scientific">Leeuwenhoekiella palythoae</name>
    <dbReference type="NCBI Taxonomy" id="573501"/>
    <lineage>
        <taxon>Bacteria</taxon>
        <taxon>Pseudomonadati</taxon>
        <taxon>Bacteroidota</taxon>
        <taxon>Flavobacteriia</taxon>
        <taxon>Flavobacteriales</taxon>
        <taxon>Flavobacteriaceae</taxon>
        <taxon>Leeuwenhoekiella</taxon>
    </lineage>
</organism>
<dbReference type="Gene3D" id="3.90.640.20">
    <property type="entry name" value="Heat-shock cognate protein, ATPase"/>
    <property type="match status" value="1"/>
</dbReference>
<evidence type="ECO:0000313" key="4">
    <source>
        <dbReference type="EMBL" id="SHH83285.1"/>
    </source>
</evidence>
<dbReference type="InterPro" id="IPR037126">
    <property type="entry name" value="PdaC/RsiV-like_sf"/>
</dbReference>
<evidence type="ECO:0000313" key="6">
    <source>
        <dbReference type="Proteomes" id="UP000290037"/>
    </source>
</evidence>
<gene>
    <name evidence="3" type="ORF">DSM01_372</name>
    <name evidence="4" type="ORF">SAMN04487999_1079</name>
</gene>
<sequence>MLLLTIISISSCQKRTTPLTFKTETLKAETLDHCADGICPIIEIEKIKVFGREHFADTINNAVDQVLLNNLVIAPEEEPDIKTLDQALEHFISSYRVYKSDFPEAGTEYEINSTSQVSYNGAQLLSIKFENYTYWGGAHGYGSTTYLNFDKDAETSLNNEALFKDYTGFLKLAETQFRNQKKLSAEENINSTGFYFENDVFALPNTIGFTENEMVLVYNPYEIASYADGQTILRFKFSEVQEFLKLDL</sequence>
<dbReference type="Gene3D" id="3.30.565.40">
    <property type="entry name" value="Fervidobacterium nodosum Rt17-B1 like"/>
    <property type="match status" value="1"/>
</dbReference>
<accession>A0A1M5W740</accession>
<dbReference type="Pfam" id="PF13739">
    <property type="entry name" value="PdaC"/>
    <property type="match status" value="1"/>
</dbReference>
<evidence type="ECO:0000259" key="1">
    <source>
        <dbReference type="Pfam" id="PF11738"/>
    </source>
</evidence>
<reference evidence="3 6" key="3">
    <citation type="submission" date="2018-07" db="EMBL/GenBank/DDBJ databases">
        <title>Leeuwenhoekiella genomics.</title>
        <authorList>
            <person name="Tahon G."/>
            <person name="Willems A."/>
        </authorList>
    </citation>
    <scope>NUCLEOTIDE SEQUENCE [LARGE SCALE GENOMIC DNA]</scope>
    <source>
        <strain evidence="3 6">LMG 24856</strain>
    </source>
</reference>
<dbReference type="Proteomes" id="UP000290037">
    <property type="component" value="Unassembled WGS sequence"/>
</dbReference>
<dbReference type="Pfam" id="PF11738">
    <property type="entry name" value="DUF3298"/>
    <property type="match status" value="1"/>
</dbReference>
<dbReference type="AlphaFoldDB" id="A0A1M5W740"/>
<keyword evidence="6" id="KW-1185">Reference proteome</keyword>
<reference evidence="5" key="2">
    <citation type="submission" date="2016-11" db="EMBL/GenBank/DDBJ databases">
        <authorList>
            <person name="Varghese N."/>
            <person name="Submissions S."/>
        </authorList>
    </citation>
    <scope>NUCLEOTIDE SEQUENCE [LARGE SCALE GENOMIC DNA]</scope>
    <source>
        <strain evidence="5">DSM 19859</strain>
    </source>
</reference>
<evidence type="ECO:0000259" key="2">
    <source>
        <dbReference type="Pfam" id="PF13739"/>
    </source>
</evidence>
<dbReference type="EMBL" id="QOVN01000001">
    <property type="protein sequence ID" value="RXG31232.1"/>
    <property type="molecule type" value="Genomic_DNA"/>
</dbReference>
<dbReference type="Proteomes" id="UP000184240">
    <property type="component" value="Unassembled WGS sequence"/>
</dbReference>
<dbReference type="InterPro" id="IPR025303">
    <property type="entry name" value="PdaC"/>
</dbReference>
<feature type="domain" description="Deacetylase PdaC" evidence="2">
    <location>
        <begin position="53"/>
        <end position="140"/>
    </location>
</feature>
<evidence type="ECO:0000313" key="5">
    <source>
        <dbReference type="Proteomes" id="UP000184240"/>
    </source>
</evidence>
<dbReference type="EMBL" id="FQXT01000002">
    <property type="protein sequence ID" value="SHH83285.1"/>
    <property type="molecule type" value="Genomic_DNA"/>
</dbReference>